<proteinExistence type="predicted"/>
<dbReference type="EMBL" id="AXCY01000016">
    <property type="protein sequence ID" value="KGM11695.1"/>
    <property type="molecule type" value="Genomic_DNA"/>
</dbReference>
<dbReference type="InterPro" id="IPR010330">
    <property type="entry name" value="CoiA_nuc"/>
</dbReference>
<comment type="caution">
    <text evidence="3">The sequence shown here is derived from an EMBL/GenBank/DDBJ whole genome shotgun (WGS) entry which is preliminary data.</text>
</comment>
<keyword evidence="4" id="KW-1185">Reference proteome</keyword>
<evidence type="ECO:0000313" key="3">
    <source>
        <dbReference type="EMBL" id="KGM11695.1"/>
    </source>
</evidence>
<dbReference type="Pfam" id="PF06054">
    <property type="entry name" value="CoiA_nuc"/>
    <property type="match status" value="1"/>
</dbReference>
<gene>
    <name evidence="3" type="ORF">N868_07820</name>
</gene>
<evidence type="ECO:0000256" key="1">
    <source>
        <dbReference type="SAM" id="MobiDB-lite"/>
    </source>
</evidence>
<dbReference type="AlphaFoldDB" id="A0A0A0BUQ6"/>
<dbReference type="Proteomes" id="UP000029839">
    <property type="component" value="Unassembled WGS sequence"/>
</dbReference>
<feature type="compositionally biased region" description="Basic and acidic residues" evidence="1">
    <location>
        <begin position="246"/>
        <end position="258"/>
    </location>
</feature>
<accession>A0A0A0BUQ6</accession>
<reference evidence="3 4" key="1">
    <citation type="submission" date="2013-08" db="EMBL/GenBank/DDBJ databases">
        <title>Genome sequencing of Cellulomonas carbonis T26.</title>
        <authorList>
            <person name="Chen F."/>
            <person name="Li Y."/>
            <person name="Wang G."/>
        </authorList>
    </citation>
    <scope>NUCLEOTIDE SEQUENCE [LARGE SCALE GENOMIC DNA]</scope>
    <source>
        <strain evidence="3 4">T26</strain>
    </source>
</reference>
<feature type="compositionally biased region" description="Low complexity" evidence="1">
    <location>
        <begin position="266"/>
        <end position="279"/>
    </location>
</feature>
<name>A0A0A0BUQ6_9CELL</name>
<sequence length="592" mass="65399">MCPLGDCRDNRFIVYGGTERRHHFKHRGGAGHHSPESVAHHTAKHLIARWLRQLYPGAQIFPDTQEVETGQRPDVLLVLENGTRVAYEVQFASLTAAEWQSRRDRYATQGIKNVWLFGGRHYDRLVPARDGTAGQVQLHPVFRAVLAAVHPVLLIDPFTETVALGTGQAVDRLLTAAGVEPPDLWSPLVSIEKRVALMDMPATKGVIDIPGVREQIQRARAGHPKWLDYLQREAAQRDREEAALQRRLAAHAEAERRERQRRQQLAREQAATAAAQARANEARRQRVARLSAALQERKDRWRPQRDLIEHAIGILPDVVDAPTEAAETAITTAAPDEWRWAVLEALASNHGFSVDPRGLTDFVPLQAAARRTDAESLLAAYLVRLRAAGWVWFWGAHGPRPGEAVRVLAGLGVPPKVRRDSALRVVGVRVAGPGPDGLPYLRDGTPTMCSVDNARRVGISTCAEVWAEAHTQAEAQAIRAALVTTEADLRHALAPAPAPPDLSAVHRALPAARQWCGAREWPAWKSLLPHLHEAAQLTMYVLEVVHHGQGQPGVRLGNCTEDDEKRILEALRASGFVTQGWTGWQPTFGGRL</sequence>
<evidence type="ECO:0000313" key="4">
    <source>
        <dbReference type="Proteomes" id="UP000029839"/>
    </source>
</evidence>
<feature type="region of interest" description="Disordered" evidence="1">
    <location>
        <begin position="246"/>
        <end position="282"/>
    </location>
</feature>
<protein>
    <recommendedName>
        <fullName evidence="2">Competence protein CoiA nuclease-like domain-containing protein</fullName>
    </recommendedName>
</protein>
<organism evidence="3 4">
    <name type="scientific">Cellulomonas carbonis T26</name>
    <dbReference type="NCBI Taxonomy" id="947969"/>
    <lineage>
        <taxon>Bacteria</taxon>
        <taxon>Bacillati</taxon>
        <taxon>Actinomycetota</taxon>
        <taxon>Actinomycetes</taxon>
        <taxon>Micrococcales</taxon>
        <taxon>Cellulomonadaceae</taxon>
        <taxon>Cellulomonas</taxon>
    </lineage>
</organism>
<feature type="domain" description="Competence protein CoiA nuclease-like" evidence="2">
    <location>
        <begin position="36"/>
        <end position="124"/>
    </location>
</feature>
<evidence type="ECO:0000259" key="2">
    <source>
        <dbReference type="Pfam" id="PF06054"/>
    </source>
</evidence>
<reference evidence="3 4" key="2">
    <citation type="journal article" date="2015" name="Stand. Genomic Sci.">
        <title>Draft genome sequence of Cellulomonas carbonis T26(T) and comparative analysis of six Cellulomonas genomes.</title>
        <authorList>
            <person name="Zhuang W."/>
            <person name="Zhang S."/>
            <person name="Xia X."/>
            <person name="Wang G."/>
        </authorList>
    </citation>
    <scope>NUCLEOTIDE SEQUENCE [LARGE SCALE GENOMIC DNA]</scope>
    <source>
        <strain evidence="3 4">T26</strain>
    </source>
</reference>